<evidence type="ECO:0000256" key="1">
    <source>
        <dbReference type="SAM" id="SignalP"/>
    </source>
</evidence>
<sequence>MRNRIHACLVLLMAASLAPARAQAGGWYLEAGAGRLSGDFGTADTGRVDLAYGTVGYAWSRAYLDVTVPALRLETRSSGGSRRASGLGDVLVRGLRRVVAEPGGFSFDAGLAVKFPTADPDADLGTGQGDAEAFLALNQRWGRFQVTVQGGWIQSQPRPGQRNGQYTAGCGMAWYASRTKVSLGYAARAAPYPGTPSPRELALDVYRALGTRFALRASWAAGLSDGSPHSNLGVGLLYFP</sequence>
<gene>
    <name evidence="2" type="ORF">METEAL_10370</name>
</gene>
<feature type="chain" id="PRO_5041412507" description="Cellulose biosynthesis protein BcsS" evidence="1">
    <location>
        <begin position="25"/>
        <end position="240"/>
    </location>
</feature>
<evidence type="ECO:0008006" key="4">
    <source>
        <dbReference type="Google" id="ProtNLM"/>
    </source>
</evidence>
<name>A0AA48GWY8_9BACT</name>
<evidence type="ECO:0000313" key="3">
    <source>
        <dbReference type="Proteomes" id="UP001238179"/>
    </source>
</evidence>
<dbReference type="EMBL" id="AP027080">
    <property type="protein sequence ID" value="BDU71863.1"/>
    <property type="molecule type" value="Genomic_DNA"/>
</dbReference>
<dbReference type="Proteomes" id="UP001238179">
    <property type="component" value="Chromosome"/>
</dbReference>
<accession>A0AA48GWY8</accession>
<keyword evidence="1" id="KW-0732">Signal</keyword>
<proteinExistence type="predicted"/>
<dbReference type="AlphaFoldDB" id="A0AA48GWY8"/>
<organism evidence="2 3">
    <name type="scientific">Mesoterricola silvestris</name>
    <dbReference type="NCBI Taxonomy" id="2927979"/>
    <lineage>
        <taxon>Bacteria</taxon>
        <taxon>Pseudomonadati</taxon>
        <taxon>Acidobacteriota</taxon>
        <taxon>Holophagae</taxon>
        <taxon>Holophagales</taxon>
        <taxon>Holophagaceae</taxon>
        <taxon>Mesoterricola</taxon>
    </lineage>
</organism>
<evidence type="ECO:0000313" key="2">
    <source>
        <dbReference type="EMBL" id="BDU71863.1"/>
    </source>
</evidence>
<protein>
    <recommendedName>
        <fullName evidence="4">Cellulose biosynthesis protein BcsS</fullName>
    </recommendedName>
</protein>
<keyword evidence="3" id="KW-1185">Reference proteome</keyword>
<reference evidence="3" key="1">
    <citation type="journal article" date="2023" name="Int. J. Syst. Evol. Microbiol.">
        <title>Mesoterricola silvestris gen. nov., sp. nov., Mesoterricola sediminis sp. nov., Geothrix oryzae sp. nov., Geothrix edaphica sp. nov., Geothrix rubra sp. nov., and Geothrix limicola sp. nov., six novel members of Acidobacteriota isolated from soils.</title>
        <authorList>
            <person name="Itoh H."/>
            <person name="Sugisawa Y."/>
            <person name="Mise K."/>
            <person name="Xu Z."/>
            <person name="Kuniyasu M."/>
            <person name="Ushijima N."/>
            <person name="Kawano K."/>
            <person name="Kobayashi E."/>
            <person name="Shiratori Y."/>
            <person name="Masuda Y."/>
            <person name="Senoo K."/>
        </authorList>
    </citation>
    <scope>NUCLEOTIDE SEQUENCE [LARGE SCALE GENOMIC DNA]</scope>
    <source>
        <strain evidence="3">W79</strain>
    </source>
</reference>
<dbReference type="KEGG" id="msil:METEAL_10370"/>
<dbReference type="RefSeq" id="WP_316414765.1">
    <property type="nucleotide sequence ID" value="NZ_AP027080.1"/>
</dbReference>
<feature type="signal peptide" evidence="1">
    <location>
        <begin position="1"/>
        <end position="24"/>
    </location>
</feature>